<evidence type="ECO:0000313" key="3">
    <source>
        <dbReference type="Proteomes" id="UP000886842"/>
    </source>
</evidence>
<dbReference type="InterPro" id="IPR036390">
    <property type="entry name" value="WH_DNA-bd_sf"/>
</dbReference>
<reference evidence="2" key="2">
    <citation type="journal article" date="2021" name="PeerJ">
        <title>Extensive microbial diversity within the chicken gut microbiome revealed by metagenomics and culture.</title>
        <authorList>
            <person name="Gilroy R."/>
            <person name="Ravi A."/>
            <person name="Getino M."/>
            <person name="Pursley I."/>
            <person name="Horton D.L."/>
            <person name="Alikhan N.F."/>
            <person name="Baker D."/>
            <person name="Gharbi K."/>
            <person name="Hall N."/>
            <person name="Watson M."/>
            <person name="Adriaenssens E.M."/>
            <person name="Foster-Nyarko E."/>
            <person name="Jarju S."/>
            <person name="Secka A."/>
            <person name="Antonio M."/>
            <person name="Oren A."/>
            <person name="Chaudhuri R.R."/>
            <person name="La Ragione R."/>
            <person name="Hildebrand F."/>
            <person name="Pallen M.J."/>
        </authorList>
    </citation>
    <scope>NUCLEOTIDE SEQUENCE</scope>
    <source>
        <strain evidence="2">ChiGjej1B1-24693</strain>
    </source>
</reference>
<dbReference type="AlphaFoldDB" id="A0A9D1GZF6"/>
<dbReference type="CDD" id="cd00090">
    <property type="entry name" value="HTH_ARSR"/>
    <property type="match status" value="1"/>
</dbReference>
<accession>A0A9D1GZF6</accession>
<feature type="region of interest" description="Disordered" evidence="1">
    <location>
        <begin position="1"/>
        <end position="23"/>
    </location>
</feature>
<organism evidence="2 3">
    <name type="scientific">Candidatus Avipropionibacterium avicola</name>
    <dbReference type="NCBI Taxonomy" id="2840701"/>
    <lineage>
        <taxon>Bacteria</taxon>
        <taxon>Bacillati</taxon>
        <taxon>Actinomycetota</taxon>
        <taxon>Actinomycetes</taxon>
        <taxon>Propionibacteriales</taxon>
        <taxon>Propionibacteriaceae</taxon>
        <taxon>Propionibacteriaceae incertae sedis</taxon>
        <taxon>Candidatus Avipropionibacterium</taxon>
    </lineage>
</organism>
<dbReference type="Proteomes" id="UP000886842">
    <property type="component" value="Unassembled WGS sequence"/>
</dbReference>
<dbReference type="Gene3D" id="1.10.10.10">
    <property type="entry name" value="Winged helix-like DNA-binding domain superfamily/Winged helix DNA-binding domain"/>
    <property type="match status" value="1"/>
</dbReference>
<dbReference type="Pfam" id="PF12840">
    <property type="entry name" value="HTH_20"/>
    <property type="match status" value="1"/>
</dbReference>
<dbReference type="InterPro" id="IPR011991">
    <property type="entry name" value="ArsR-like_HTH"/>
</dbReference>
<protein>
    <submittedName>
        <fullName evidence="2">Helix-turn-helix domain-containing protein</fullName>
    </submittedName>
</protein>
<sequence length="196" mass="21112">MTEPTPTTPEPGPTTPEPVEGTDSWRATADVVLHPVRLRILQAVAGQEMTTAQLRRVMPDVAPATLYRHVNALLDADILTVVAQRQVRGAVERTLGLGSRQAHAGPDAVGEVDVAQIRQAFRAFVGSVAGAVEQHLEQESPSELFGFSSTMLQLGPDEIAALQQELAELLDRYRAPGEGRRPVMLSTVVVPSPRPD</sequence>
<evidence type="ECO:0000256" key="1">
    <source>
        <dbReference type="SAM" id="MobiDB-lite"/>
    </source>
</evidence>
<evidence type="ECO:0000313" key="2">
    <source>
        <dbReference type="EMBL" id="HIT76299.1"/>
    </source>
</evidence>
<proteinExistence type="predicted"/>
<reference evidence="2" key="1">
    <citation type="submission" date="2020-10" db="EMBL/GenBank/DDBJ databases">
        <authorList>
            <person name="Gilroy R."/>
        </authorList>
    </citation>
    <scope>NUCLEOTIDE SEQUENCE</scope>
    <source>
        <strain evidence="2">ChiGjej1B1-24693</strain>
    </source>
</reference>
<gene>
    <name evidence="2" type="ORF">IAA98_12000</name>
</gene>
<dbReference type="Gene3D" id="6.10.140.2180">
    <property type="match status" value="1"/>
</dbReference>
<dbReference type="EMBL" id="DVLP01000353">
    <property type="protein sequence ID" value="HIT76299.1"/>
    <property type="molecule type" value="Genomic_DNA"/>
</dbReference>
<dbReference type="SUPFAM" id="SSF46785">
    <property type="entry name" value="Winged helix' DNA-binding domain"/>
    <property type="match status" value="1"/>
</dbReference>
<feature type="compositionally biased region" description="Pro residues" evidence="1">
    <location>
        <begin position="1"/>
        <end position="16"/>
    </location>
</feature>
<dbReference type="InterPro" id="IPR036388">
    <property type="entry name" value="WH-like_DNA-bd_sf"/>
</dbReference>
<name>A0A9D1GZF6_9ACTN</name>
<comment type="caution">
    <text evidence="2">The sequence shown here is derived from an EMBL/GenBank/DDBJ whole genome shotgun (WGS) entry which is preliminary data.</text>
</comment>